<protein>
    <recommendedName>
        <fullName evidence="5">CW-type domain-containing protein</fullName>
    </recommendedName>
</protein>
<evidence type="ECO:0000313" key="6">
    <source>
        <dbReference type="EMBL" id="CAA7398444.1"/>
    </source>
</evidence>
<feature type="region of interest" description="Disordered" evidence="4">
    <location>
        <begin position="536"/>
        <end position="571"/>
    </location>
</feature>
<feature type="region of interest" description="Disordered" evidence="4">
    <location>
        <begin position="783"/>
        <end position="821"/>
    </location>
</feature>
<feature type="compositionally biased region" description="Polar residues" evidence="4">
    <location>
        <begin position="123"/>
        <end position="144"/>
    </location>
</feature>
<dbReference type="Pfam" id="PF24756">
    <property type="entry name" value="THD_CWZF3-5-7"/>
    <property type="match status" value="1"/>
</dbReference>
<dbReference type="PANTHER" id="PTHR46524">
    <property type="entry name" value="CW-TYPE ZINC FINGER"/>
    <property type="match status" value="1"/>
</dbReference>
<organism evidence="6 7">
    <name type="scientific">Spirodela intermedia</name>
    <name type="common">Intermediate duckweed</name>
    <dbReference type="NCBI Taxonomy" id="51605"/>
    <lineage>
        <taxon>Eukaryota</taxon>
        <taxon>Viridiplantae</taxon>
        <taxon>Streptophyta</taxon>
        <taxon>Embryophyta</taxon>
        <taxon>Tracheophyta</taxon>
        <taxon>Spermatophyta</taxon>
        <taxon>Magnoliopsida</taxon>
        <taxon>Liliopsida</taxon>
        <taxon>Araceae</taxon>
        <taxon>Lemnoideae</taxon>
        <taxon>Spirodela</taxon>
    </lineage>
</organism>
<feature type="compositionally biased region" description="Basic and acidic residues" evidence="4">
    <location>
        <begin position="783"/>
        <end position="795"/>
    </location>
</feature>
<feature type="compositionally biased region" description="Basic and acidic residues" evidence="4">
    <location>
        <begin position="552"/>
        <end position="561"/>
    </location>
</feature>
<evidence type="ECO:0000256" key="1">
    <source>
        <dbReference type="ARBA" id="ARBA00022723"/>
    </source>
</evidence>
<dbReference type="EMBL" id="LR746269">
    <property type="protein sequence ID" value="CAA7398444.1"/>
    <property type="molecule type" value="Genomic_DNA"/>
</dbReference>
<dbReference type="OrthoDB" id="757982at2759"/>
<feature type="region of interest" description="Disordered" evidence="4">
    <location>
        <begin position="417"/>
        <end position="452"/>
    </location>
</feature>
<keyword evidence="3" id="KW-0862">Zinc</keyword>
<name>A0A7I8KMZ6_SPIIN</name>
<feature type="domain" description="CW-type" evidence="5">
    <location>
        <begin position="646"/>
        <end position="699"/>
    </location>
</feature>
<reference evidence="6" key="1">
    <citation type="submission" date="2020-02" db="EMBL/GenBank/DDBJ databases">
        <authorList>
            <person name="Scholz U."/>
            <person name="Mascher M."/>
            <person name="Fiebig A."/>
        </authorList>
    </citation>
    <scope>NUCLEOTIDE SEQUENCE</scope>
</reference>
<evidence type="ECO:0000259" key="5">
    <source>
        <dbReference type="PROSITE" id="PS51050"/>
    </source>
</evidence>
<dbReference type="Proteomes" id="UP000663760">
    <property type="component" value="Chromosome 6"/>
</dbReference>
<gene>
    <name evidence="6" type="ORF">SI8410_06009109</name>
</gene>
<dbReference type="Gene3D" id="3.30.40.100">
    <property type="match status" value="1"/>
</dbReference>
<dbReference type="InterPro" id="IPR011124">
    <property type="entry name" value="Znf_CW"/>
</dbReference>
<evidence type="ECO:0000256" key="2">
    <source>
        <dbReference type="ARBA" id="ARBA00022771"/>
    </source>
</evidence>
<feature type="region of interest" description="Disordered" evidence="4">
    <location>
        <begin position="744"/>
        <end position="769"/>
    </location>
</feature>
<evidence type="ECO:0000256" key="4">
    <source>
        <dbReference type="SAM" id="MobiDB-lite"/>
    </source>
</evidence>
<feature type="compositionally biased region" description="Basic and acidic residues" evidence="4">
    <location>
        <begin position="1289"/>
        <end position="1303"/>
    </location>
</feature>
<accession>A0A7I8KMZ6</accession>
<feature type="region of interest" description="Disordered" evidence="4">
    <location>
        <begin position="123"/>
        <end position="145"/>
    </location>
</feature>
<keyword evidence="7" id="KW-1185">Reference proteome</keyword>
<dbReference type="InterPro" id="IPR055300">
    <property type="entry name" value="CWZF3/5/7"/>
</dbReference>
<keyword evidence="1" id="KW-0479">Metal-binding</keyword>
<feature type="region of interest" description="Disordered" evidence="4">
    <location>
        <begin position="847"/>
        <end position="877"/>
    </location>
</feature>
<feature type="compositionally biased region" description="Polar residues" evidence="4">
    <location>
        <begin position="432"/>
        <end position="446"/>
    </location>
</feature>
<feature type="region of interest" description="Disordered" evidence="4">
    <location>
        <begin position="1087"/>
        <end position="1117"/>
    </location>
</feature>
<dbReference type="PROSITE" id="PS51050">
    <property type="entry name" value="ZF_CW"/>
    <property type="match status" value="1"/>
</dbReference>
<dbReference type="PANTHER" id="PTHR46524:SF7">
    <property type="entry name" value="CW-TYPE ZINC FINGER"/>
    <property type="match status" value="1"/>
</dbReference>
<keyword evidence="2" id="KW-0863">Zinc-finger</keyword>
<dbReference type="Pfam" id="PF07496">
    <property type="entry name" value="zf-CW"/>
    <property type="match status" value="1"/>
</dbReference>
<dbReference type="GO" id="GO:0008270">
    <property type="term" value="F:zinc ion binding"/>
    <property type="evidence" value="ECO:0007669"/>
    <property type="project" value="UniProtKB-KW"/>
</dbReference>
<feature type="region of interest" description="Disordered" evidence="4">
    <location>
        <begin position="338"/>
        <end position="383"/>
    </location>
</feature>
<dbReference type="InterPro" id="IPR056406">
    <property type="entry name" value="THD_CWZF3/5/7"/>
</dbReference>
<sequence length="1773" mass="195203">MLAVRRREDTKKGRGLELVYGEVGEMGDNELEDGEAYSGEVDNATIDPGISLSYIDDKIQDVLGQFQKSFGGGMSRESSGTRLDEYGSFLPVYQRVPSAFSRPGCQQREPVCNAPRAPFKVSGAQQTPVVPSNGSVPHRSNSASVIPPTVDVRKRNNTCVSTPTSGEFILRDDSSRRFEGNSDPKILKVRIKVGSDIVLPRSNDAIYSDMGLDYSPSLSVEDSPSGEWTLGDICATKESPMGIYQVMKKFVAVDGRILSPLPDSLLCLMEKEGAFQKECKLGSLHKFEDEALSMNNGKSYEDGQVKSVETNARSLGSKSINLKRGENSTTRMTRAYLDTETSGNREPTPPVNAQKLPASKVAGEKAEKQPCGESGKACDASRGSNKVLGLDTDFSPEFSTDESLVCSTTMENTKVGSFGNDSSHLKGKVNFRKSSTGKALQEGKSNGNKDELFDPHSMCGEIADKIYNVLNSEFGSKGSNDLTVMTVDHMKEKPSQKTSLRGPYDEKMFLAKVVEEKPTENQTSGIQLMEIPRKNIKGRSLSSKEKKKVCRAKSENSEKKRNGLKSHKSSRILTKQYQRNSLCEAEGEQMENINDPIEKVVTDIRNDSKIECENFRLSERVEKNPEISPWMANVPTSDAASAPSAHVIEENWVCCDKCQKWRLLPHGTNPDHLPEKWLCSMLSWLPGMNKCIISEEETTRALHALYQVPLPENRSNMNGPTDAAFLGKAFTDDRHQYQNHDSVLLSSPTHGKKKYTGKDTSHPIDPIQLPNSVKKKKQVFVKDRSYDGTHEVEPKRSRRSSVQHISKPADFYSGSDDGRQTETCKTLKTYSVEGEILEEDCKPFRSKSKRDFDQDGVQSSQKVKAKGTSYGSGDWNSDQDFAGKSPLTFSNGFLSKIEERSSMKLTANASLNPSRNDSKANLSGSVSKLTTDIHLSGKDQFIASDMKESDKMFSSTKKRKINLENFRVHSETVVGCGYVADDLLSIKEEISESNPRNEKKAKISKAKGKESVKIKMGTKIDKNGRVMRILLSNVKEHMLHGIEKRNDSAEKQNGQFQCEASLKNMDCLDSSKRDLSCVLHSTVATSSSSKISSSHRSKSKFQEARGSPVESVSSSPLRISNPDAFEVKSNAVGKDAATGSFSNGGNKRRSFECAVGGGIGQSGTVRREKDSSIARCDFQKKDETPLLVENGNVVAHLNPMRNAHDDHSLSIFGENNMVVGAVSISDRYNKYPDDNIHASKNHGCDPEKLNNNIRASVSGQKKSVKGPSPRLNGNHESSKSYTGNKKLKIRDSSSEHKNLDSSKKGNISRHGAAMDSRGRSPYHEDLMDQRYIGAQRDNENRESEGKWSVECGRNSQSNFLSDENLEADSLLAKQPRGLHSRGSGAGTVAKKVGKFRLQNGCQTANFHGDEKPSAYLISVEPDKLKKKLGRGKSPFVSHSGDKQEVQLQVLQTVFSHTNAGKAVVSSISAASNDILKKAKQPKLDSQNAMNHNGLRHPIPSEIDAPSFIRRDANQSITTAFKEARDLKHTANRLKGEGLEHESTGLYFEAALKFLHVASLLESSSTESCKNGETTQSMSMYSDTAKLCEFCAHEYEKCKEMAAAALAYKCMEVAYMKVAFCKHSGASKDRNELQTTLLMITSGESPSSSASDVDNLNNHNILDKATLTKGRSSPQSISNHVLTARTRTDFVRLLNFAQDVNYAMEASRKSHDAFTHASANPEESYYGPDGITSVKRVLDFSFHDVEGLLHLVRLSMDAISEPCKSGENAVPVNR</sequence>
<proteinExistence type="predicted"/>
<feature type="region of interest" description="Disordered" evidence="4">
    <location>
        <begin position="1257"/>
        <end position="1324"/>
    </location>
</feature>
<evidence type="ECO:0000313" key="7">
    <source>
        <dbReference type="Proteomes" id="UP000663760"/>
    </source>
</evidence>
<evidence type="ECO:0000256" key="3">
    <source>
        <dbReference type="ARBA" id="ARBA00022833"/>
    </source>
</evidence>